<feature type="region of interest" description="Disordered" evidence="1">
    <location>
        <begin position="38"/>
        <end position="117"/>
    </location>
</feature>
<name>A0A812LL44_9DINO</name>
<sequence>MRIQTPSAVSAESCVLPPNEVPVELRPTPAERALPWFPGVGRLRRQRRQLRRQMAEAAALEPTAVLPSPSPSTAPSTASSAHPGPSAGLRKFPRKAVQDAWPGPPLEPPKPSVAAHQAIESKALSAREFLRYGKRSRWERTKDVSNMSKFAHGYTMLWRVNFFAKRGSKRSMEGAAG</sequence>
<accession>A0A812LL44</accession>
<dbReference type="AlphaFoldDB" id="A0A812LL44"/>
<proteinExistence type="predicted"/>
<evidence type="ECO:0000313" key="2">
    <source>
        <dbReference type="EMBL" id="CAE7246067.1"/>
    </source>
</evidence>
<feature type="compositionally biased region" description="Low complexity" evidence="1">
    <location>
        <begin position="62"/>
        <end position="87"/>
    </location>
</feature>
<evidence type="ECO:0000313" key="3">
    <source>
        <dbReference type="Proteomes" id="UP000604046"/>
    </source>
</evidence>
<organism evidence="2 3">
    <name type="scientific">Symbiodinium natans</name>
    <dbReference type="NCBI Taxonomy" id="878477"/>
    <lineage>
        <taxon>Eukaryota</taxon>
        <taxon>Sar</taxon>
        <taxon>Alveolata</taxon>
        <taxon>Dinophyceae</taxon>
        <taxon>Suessiales</taxon>
        <taxon>Symbiodiniaceae</taxon>
        <taxon>Symbiodinium</taxon>
    </lineage>
</organism>
<dbReference type="EMBL" id="CAJNDS010001068">
    <property type="protein sequence ID" value="CAE7246067.1"/>
    <property type="molecule type" value="Genomic_DNA"/>
</dbReference>
<evidence type="ECO:0000256" key="1">
    <source>
        <dbReference type="SAM" id="MobiDB-lite"/>
    </source>
</evidence>
<protein>
    <submittedName>
        <fullName evidence="2">Uncharacterized protein</fullName>
    </submittedName>
</protein>
<comment type="caution">
    <text evidence="2">The sequence shown here is derived from an EMBL/GenBank/DDBJ whole genome shotgun (WGS) entry which is preliminary data.</text>
</comment>
<reference evidence="2" key="1">
    <citation type="submission" date="2021-02" db="EMBL/GenBank/DDBJ databases">
        <authorList>
            <person name="Dougan E. K."/>
            <person name="Rhodes N."/>
            <person name="Thang M."/>
            <person name="Chan C."/>
        </authorList>
    </citation>
    <scope>NUCLEOTIDE SEQUENCE</scope>
</reference>
<dbReference type="Proteomes" id="UP000604046">
    <property type="component" value="Unassembled WGS sequence"/>
</dbReference>
<keyword evidence="3" id="KW-1185">Reference proteome</keyword>
<feature type="compositionally biased region" description="Basic residues" evidence="1">
    <location>
        <begin position="42"/>
        <end position="51"/>
    </location>
</feature>
<feature type="compositionally biased region" description="Pro residues" evidence="1">
    <location>
        <begin position="102"/>
        <end position="111"/>
    </location>
</feature>
<gene>
    <name evidence="2" type="ORF">SNAT2548_LOCUS11660</name>
</gene>